<proteinExistence type="inferred from homology"/>
<dbReference type="Pfam" id="PF02113">
    <property type="entry name" value="Peptidase_S13"/>
    <property type="match status" value="1"/>
</dbReference>
<dbReference type="PANTHER" id="PTHR30023:SF0">
    <property type="entry name" value="PENICILLIN-SENSITIVE CARBOXYPEPTIDASE A"/>
    <property type="match status" value="1"/>
</dbReference>
<dbReference type="EMBL" id="JACBGI020000017">
    <property type="protein sequence ID" value="MBF6058392.1"/>
    <property type="molecule type" value="Genomic_DNA"/>
</dbReference>
<dbReference type="RefSeq" id="WP_185978537.1">
    <property type="nucleotide sequence ID" value="NZ_JACBGI020000017.1"/>
</dbReference>
<evidence type="ECO:0000256" key="2">
    <source>
        <dbReference type="ARBA" id="ARBA00022801"/>
    </source>
</evidence>
<dbReference type="InterPro" id="IPR012338">
    <property type="entry name" value="Beta-lactam/transpept-like"/>
</dbReference>
<name>A0ABS0BX72_9GAMM</name>
<evidence type="ECO:0000313" key="3">
    <source>
        <dbReference type="EMBL" id="MBF6058392.1"/>
    </source>
</evidence>
<dbReference type="SUPFAM" id="SSF56601">
    <property type="entry name" value="beta-lactamase/transpeptidase-like"/>
    <property type="match status" value="1"/>
</dbReference>
<comment type="caution">
    <text evidence="3">The sequence shown here is derived from an EMBL/GenBank/DDBJ whole genome shotgun (WGS) entry which is preliminary data.</text>
</comment>
<dbReference type="PANTHER" id="PTHR30023">
    <property type="entry name" value="D-ALANYL-D-ALANINE CARBOXYPEPTIDASE"/>
    <property type="match status" value="1"/>
</dbReference>
<keyword evidence="4" id="KW-1185">Reference proteome</keyword>
<reference evidence="3 4" key="1">
    <citation type="submission" date="2020-11" db="EMBL/GenBank/DDBJ databases">
        <title>Sulfur oxidizing isolate from Hospital Hole Sinkhole.</title>
        <authorList>
            <person name="Scott K.M."/>
        </authorList>
    </citation>
    <scope>NUCLEOTIDE SEQUENCE [LARGE SCALE GENOMIC DNA]</scope>
    <source>
        <strain evidence="3 4">HH1</strain>
    </source>
</reference>
<gene>
    <name evidence="3" type="ORF">H8792_008570</name>
</gene>
<comment type="similarity">
    <text evidence="1">Belongs to the peptidase S13 family.</text>
</comment>
<dbReference type="Gene3D" id="3.40.710.10">
    <property type="entry name" value="DD-peptidase/beta-lactamase superfamily"/>
    <property type="match status" value="2"/>
</dbReference>
<evidence type="ECO:0000313" key="4">
    <source>
        <dbReference type="Proteomes" id="UP001193680"/>
    </source>
</evidence>
<accession>A0ABS0BX72</accession>
<keyword evidence="3" id="KW-0121">Carboxypeptidase</keyword>
<keyword evidence="2" id="KW-0378">Hydrolase</keyword>
<dbReference type="Proteomes" id="UP001193680">
    <property type="component" value="Unassembled WGS sequence"/>
</dbReference>
<dbReference type="PRINTS" id="PR00922">
    <property type="entry name" value="DADACBPTASE3"/>
</dbReference>
<evidence type="ECO:0000256" key="1">
    <source>
        <dbReference type="ARBA" id="ARBA00006096"/>
    </source>
</evidence>
<organism evidence="3 4">
    <name type="scientific">Thiomicrorhabdus heinhorstiae</name>
    <dbReference type="NCBI Taxonomy" id="2748010"/>
    <lineage>
        <taxon>Bacteria</taxon>
        <taxon>Pseudomonadati</taxon>
        <taxon>Pseudomonadota</taxon>
        <taxon>Gammaproteobacteria</taxon>
        <taxon>Thiotrichales</taxon>
        <taxon>Piscirickettsiaceae</taxon>
        <taxon>Thiomicrorhabdus</taxon>
    </lineage>
</organism>
<protein>
    <submittedName>
        <fullName evidence="3">D-alanyl-D-alanine carboxypeptidase</fullName>
    </submittedName>
</protein>
<dbReference type="InterPro" id="IPR000667">
    <property type="entry name" value="Peptidase_S13"/>
</dbReference>
<dbReference type="GO" id="GO:0004180">
    <property type="term" value="F:carboxypeptidase activity"/>
    <property type="evidence" value="ECO:0007669"/>
    <property type="project" value="UniProtKB-KW"/>
</dbReference>
<sequence length="430" mass="48205">MDYRICKGRQRLSVPLLSVFLVLLLLLKVAWVEAGTQPPQAVLKKVADNSQAGLLWRDEKGKALREIRADQSFIPASTTKLVTALMALDHWGEDYRFKTEFYLLQNEDGAPALLIKGYGDPFLVSEELSMMAEEVVANLQQRGVPRIQRLLLDDGYYRDGTVLPGTGDSSNPYDAVPSALAANFNSIYIRRNSKQWMSAEPQTPLTELSKKVAQTQWDQHPFKGAERFNLGAETQAGSRYFGELFSLFLQQKGLQIEQAPVGRKISAAEHRDDLLMTYRNTRTLGEMIRSMLAFSTNFIANQLALNLAADASGKPADGDKVSRYYQQWLKSRFGWTSFHLEDGAGLSKENRLTPQQLSEVLKAFYPWRYLLPEIEPGIYAKTGTLKGVSCLAGYIVKEGHWQPFALMVNSPVAYHFRIQVAQALQSAGAK</sequence>
<keyword evidence="3" id="KW-0645">Protease</keyword>